<dbReference type="EMBL" id="CP037452">
    <property type="protein sequence ID" value="QDV48090.1"/>
    <property type="molecule type" value="Genomic_DNA"/>
</dbReference>
<dbReference type="OrthoDB" id="291559at2"/>
<dbReference type="InterPro" id="IPR012902">
    <property type="entry name" value="N_methyl_site"/>
</dbReference>
<dbReference type="KEGG" id="gfm:Enr17x_00990"/>
<dbReference type="RefSeq" id="WP_145305296.1">
    <property type="nucleotide sequence ID" value="NZ_CP037452.1"/>
</dbReference>
<keyword evidence="1" id="KW-1133">Transmembrane helix</keyword>
<keyword evidence="3" id="KW-1185">Reference proteome</keyword>
<reference evidence="2 3" key="1">
    <citation type="submission" date="2019-03" db="EMBL/GenBank/DDBJ databases">
        <title>Deep-cultivation of Planctomycetes and their phenomic and genomic characterization uncovers novel biology.</title>
        <authorList>
            <person name="Wiegand S."/>
            <person name="Jogler M."/>
            <person name="Boedeker C."/>
            <person name="Pinto D."/>
            <person name="Vollmers J."/>
            <person name="Rivas-Marin E."/>
            <person name="Kohn T."/>
            <person name="Peeters S.H."/>
            <person name="Heuer A."/>
            <person name="Rast P."/>
            <person name="Oberbeckmann S."/>
            <person name="Bunk B."/>
            <person name="Jeske O."/>
            <person name="Meyerdierks A."/>
            <person name="Storesund J.E."/>
            <person name="Kallscheuer N."/>
            <person name="Luecker S."/>
            <person name="Lage O.M."/>
            <person name="Pohl T."/>
            <person name="Merkel B.J."/>
            <person name="Hornburger P."/>
            <person name="Mueller R.-W."/>
            <person name="Bruemmer F."/>
            <person name="Labrenz M."/>
            <person name="Spormann A.M."/>
            <person name="Op den Camp H."/>
            <person name="Overmann J."/>
            <person name="Amann R."/>
            <person name="Jetten M.S.M."/>
            <person name="Mascher T."/>
            <person name="Medema M.H."/>
            <person name="Devos D.P."/>
            <person name="Kaster A.-K."/>
            <person name="Ovreas L."/>
            <person name="Rohde M."/>
            <person name="Galperin M.Y."/>
            <person name="Jogler C."/>
        </authorList>
    </citation>
    <scope>NUCLEOTIDE SEQUENCE [LARGE SCALE GENOMIC DNA]</scope>
    <source>
        <strain evidence="2 3">Enr17</strain>
    </source>
</reference>
<dbReference type="Proteomes" id="UP000318313">
    <property type="component" value="Chromosome"/>
</dbReference>
<name>A0A518I4R6_9PLAN</name>
<feature type="transmembrane region" description="Helical" evidence="1">
    <location>
        <begin position="21"/>
        <end position="46"/>
    </location>
</feature>
<evidence type="ECO:0000313" key="3">
    <source>
        <dbReference type="Proteomes" id="UP000318313"/>
    </source>
</evidence>
<dbReference type="AlphaFoldDB" id="A0A518I4R6"/>
<evidence type="ECO:0008006" key="4">
    <source>
        <dbReference type="Google" id="ProtNLM"/>
    </source>
</evidence>
<keyword evidence="1" id="KW-0812">Transmembrane</keyword>
<organism evidence="2 3">
    <name type="scientific">Gimesia fumaroli</name>
    <dbReference type="NCBI Taxonomy" id="2527976"/>
    <lineage>
        <taxon>Bacteria</taxon>
        <taxon>Pseudomonadati</taxon>
        <taxon>Planctomycetota</taxon>
        <taxon>Planctomycetia</taxon>
        <taxon>Planctomycetales</taxon>
        <taxon>Planctomycetaceae</taxon>
        <taxon>Gimesia</taxon>
    </lineage>
</organism>
<protein>
    <recommendedName>
        <fullName evidence="4">Prepilin-type N-terminal cleavage/methylation domain-containing protein</fullName>
    </recommendedName>
</protein>
<dbReference type="PROSITE" id="PS00409">
    <property type="entry name" value="PROKAR_NTER_METHYL"/>
    <property type="match status" value="1"/>
</dbReference>
<keyword evidence="1" id="KW-0472">Membrane</keyword>
<evidence type="ECO:0000313" key="2">
    <source>
        <dbReference type="EMBL" id="QDV48090.1"/>
    </source>
</evidence>
<evidence type="ECO:0000256" key="1">
    <source>
        <dbReference type="SAM" id="Phobius"/>
    </source>
</evidence>
<sequence>MKRRGFSFSIKQHNTLTGISLVEVVVAMGIATVLMGISMTTMHTVLRAERETSKAAWLGASFHRFSRLIRSDIHAATSLDFQNGTPQSSPELTIQKAGNEVVKYRIEGHQIIRVVSRQDQRVHRDTFHLPEGSHAHFFQQARLNQAGISIDQPDALSILGQNAADERENERPYLHELSIISTIGHDYRLSELLKKQPEKETN</sequence>
<accession>A0A518I4R6</accession>
<gene>
    <name evidence="2" type="ORF">Enr17x_00990</name>
</gene>
<proteinExistence type="predicted"/>